<accession>A1BGE8</accession>
<gene>
    <name evidence="1" type="ordered locus">Cpha266_1447</name>
</gene>
<proteinExistence type="predicted"/>
<reference evidence="1 2" key="1">
    <citation type="submission" date="2006-12" db="EMBL/GenBank/DDBJ databases">
        <title>Complete sequence of Chlorobium phaeobacteroides DSM 266.</title>
        <authorList>
            <consortium name="US DOE Joint Genome Institute"/>
            <person name="Copeland A."/>
            <person name="Lucas S."/>
            <person name="Lapidus A."/>
            <person name="Barry K."/>
            <person name="Detter J.C."/>
            <person name="Glavina del Rio T."/>
            <person name="Hammon N."/>
            <person name="Israni S."/>
            <person name="Pitluck S."/>
            <person name="Goltsman E."/>
            <person name="Schmutz J."/>
            <person name="Larimer F."/>
            <person name="Land M."/>
            <person name="Hauser L."/>
            <person name="Mikhailova N."/>
            <person name="Li T."/>
            <person name="Overmann J."/>
            <person name="Bryant D.A."/>
            <person name="Richardson P."/>
        </authorList>
    </citation>
    <scope>NUCLEOTIDE SEQUENCE [LARGE SCALE GENOMIC DNA]</scope>
    <source>
        <strain evidence="1 2">DSM 266</strain>
    </source>
</reference>
<dbReference type="Proteomes" id="UP000008701">
    <property type="component" value="Chromosome"/>
</dbReference>
<dbReference type="EMBL" id="CP000492">
    <property type="protein sequence ID" value="ABL65475.1"/>
    <property type="molecule type" value="Genomic_DNA"/>
</dbReference>
<dbReference type="STRING" id="290317.Cpha266_1447"/>
<dbReference type="AlphaFoldDB" id="A1BGE8"/>
<sequence>MAEHVLRNAAQLLHNKETGSFYSPEGLRLCSVRGIFLAMCICMVQEKWFSPYGMKFLDISLVLKPMRSLSCPIICMQSLFCQCDGRQQGVAPAGSLSLGDVVHRFNTMTTRRYVDGVNKNGWLHMISMCCCWNLFAVKSIHRKPQKYL</sequence>
<dbReference type="HOGENOM" id="CLU_1755584_0_0_10"/>
<keyword evidence="2" id="KW-1185">Reference proteome</keyword>
<protein>
    <submittedName>
        <fullName evidence="1">Uncharacterized protein</fullName>
    </submittedName>
</protein>
<name>A1BGE8_CHLPD</name>
<dbReference type="KEGG" id="cph:Cpha266_1447"/>
<evidence type="ECO:0000313" key="2">
    <source>
        <dbReference type="Proteomes" id="UP000008701"/>
    </source>
</evidence>
<evidence type="ECO:0000313" key="1">
    <source>
        <dbReference type="EMBL" id="ABL65475.1"/>
    </source>
</evidence>
<organism evidence="1 2">
    <name type="scientific">Chlorobium phaeobacteroides (strain DSM 266 / SMG 266 / 2430)</name>
    <dbReference type="NCBI Taxonomy" id="290317"/>
    <lineage>
        <taxon>Bacteria</taxon>
        <taxon>Pseudomonadati</taxon>
        <taxon>Chlorobiota</taxon>
        <taxon>Chlorobiia</taxon>
        <taxon>Chlorobiales</taxon>
        <taxon>Chlorobiaceae</taxon>
        <taxon>Chlorobium/Pelodictyon group</taxon>
        <taxon>Chlorobium</taxon>
    </lineage>
</organism>